<dbReference type="EMBL" id="LBOI01000004">
    <property type="protein sequence ID" value="KKP31906.1"/>
    <property type="molecule type" value="Genomic_DNA"/>
</dbReference>
<evidence type="ECO:0000313" key="2">
    <source>
        <dbReference type="Proteomes" id="UP000034803"/>
    </source>
</evidence>
<reference evidence="1 2" key="1">
    <citation type="journal article" date="2015" name="Nature">
        <title>rRNA introns, odd ribosomes, and small enigmatic genomes across a large radiation of phyla.</title>
        <authorList>
            <person name="Brown C.T."/>
            <person name="Hug L.A."/>
            <person name="Thomas B.C."/>
            <person name="Sharon I."/>
            <person name="Castelle C.J."/>
            <person name="Singh A."/>
            <person name="Wilkins M.J."/>
            <person name="Williams K.H."/>
            <person name="Banfield J.F."/>
        </authorList>
    </citation>
    <scope>NUCLEOTIDE SEQUENCE [LARGE SCALE GENOMIC DNA]</scope>
</reference>
<dbReference type="AlphaFoldDB" id="A0A0F9YZR0"/>
<dbReference type="Proteomes" id="UP000034803">
    <property type="component" value="Unassembled WGS sequence"/>
</dbReference>
<proteinExistence type="predicted"/>
<name>A0A0F9YZR0_9BACT</name>
<sequence length="83" mass="9756">MSVDLVFPIEFAIEYKSSSENDFLYREMYKRINPDFLITTKTADNYWTKKELRAKEIGIGFIGLDLEKISSTTEVLRKIQENI</sequence>
<evidence type="ECO:0000313" key="1">
    <source>
        <dbReference type="EMBL" id="KKP31906.1"/>
    </source>
</evidence>
<organism evidence="1 2">
    <name type="scientific">Candidatus Woesebacteria bacterium GW2011_GWC2_31_9</name>
    <dbReference type="NCBI Taxonomy" id="1618586"/>
    <lineage>
        <taxon>Bacteria</taxon>
        <taxon>Candidatus Woeseibacteriota</taxon>
    </lineage>
</organism>
<accession>A0A0F9YZR0</accession>
<protein>
    <submittedName>
        <fullName evidence="1">Uncharacterized protein</fullName>
    </submittedName>
</protein>
<gene>
    <name evidence="1" type="ORF">UR21_C0004G0042</name>
</gene>
<comment type="caution">
    <text evidence="1">The sequence shown here is derived from an EMBL/GenBank/DDBJ whole genome shotgun (WGS) entry which is preliminary data.</text>
</comment>